<dbReference type="Pfam" id="PF00672">
    <property type="entry name" value="HAMP"/>
    <property type="match status" value="1"/>
</dbReference>
<dbReference type="Pfam" id="PF12833">
    <property type="entry name" value="HTH_18"/>
    <property type="match status" value="1"/>
</dbReference>
<dbReference type="Gene3D" id="6.10.340.10">
    <property type="match status" value="1"/>
</dbReference>
<evidence type="ECO:0000259" key="6">
    <source>
        <dbReference type="PROSITE" id="PS01124"/>
    </source>
</evidence>
<sequence length="753" mass="87241">MIKKQKMKTLPLKTIYNMLFLLFIMIPILIVLLVSLLILNQQFKNQAMENIEQAQQTVIAELLSDISVMSMRLSHLIYTNNNEILAYAAGTDTAQWEIRYENAQKLAQTGNLALEPVKDIVSVGFYMKSGRETYIKNDIHRSEEEIKQTKWYQAALENPNRVFVGSYDTNSLNDLFTGGKKDMLVLVFALAPDVTTDRSQRIEMVTFYHSTAAAERIRKYNTNYLAGKNKLGIAQITDEEGQVIFSTQEEAEQIPEGKYTCVRTPIEFNDTVWYIESYIKTSQLTADYWKNAVFILLAAVLILALAAYFSRYFLRSIVKPVEEISSGLRQVEEGNLEVHISPSGQFEIRTMIHQFNAMVRRLNALIEEYEDKVRSAKRSPKDYLAAMLKEEMTPEEVNTSFAEFFAERYAILGFFVYGYHGEEDGTKGTSRLTYSFERNPRFASRCLLYMERSDFFFIFYRITEEDYVSGIKKMVQDLQKAAKAEFGAGICALIGREAFGCGDFRHRIEDIRSKMCLRHLKGECAVIDVSEESSQWEKIIILSREYERLAGALYIADEKNMVEEKERLFEMFPNRGMGELYQLACSVVLAIGNRFSEDNSNFTEVFGKQYDYVEKFRRIEDVRSLKIWLTNYFAWIMDYSASKLKVSETDMVVRAKRYITAHYEETELTLGMVAEYVGLNEKYFTNRFTKEAGENFSSYLTGLRMQKARELLKTTSFKVYEIAEMTGYQNAEHFNRMFKKINGISPSQYRKTM</sequence>
<evidence type="ECO:0000256" key="5">
    <source>
        <dbReference type="SAM" id="Phobius"/>
    </source>
</evidence>
<dbReference type="Gene3D" id="1.10.10.60">
    <property type="entry name" value="Homeodomain-like"/>
    <property type="match status" value="2"/>
</dbReference>
<keyword evidence="4" id="KW-0175">Coiled coil</keyword>
<reference evidence="8 9" key="1">
    <citation type="submission" date="2024-02" db="EMBL/GenBank/DDBJ databases">
        <title>Bacterial strain from lacustrine sediment.</title>
        <authorList>
            <person name="Petit C."/>
            <person name="Fadhlaoui K."/>
        </authorList>
    </citation>
    <scope>NUCLEOTIDE SEQUENCE [LARGE SCALE GENOMIC DNA]</scope>
    <source>
        <strain evidence="8 9">IPX-CK</strain>
    </source>
</reference>
<dbReference type="EMBL" id="CP146256">
    <property type="protein sequence ID" value="XAH76290.1"/>
    <property type="molecule type" value="Genomic_DNA"/>
</dbReference>
<evidence type="ECO:0000313" key="9">
    <source>
        <dbReference type="Proteomes" id="UP001451571"/>
    </source>
</evidence>
<evidence type="ECO:0000256" key="2">
    <source>
        <dbReference type="ARBA" id="ARBA00023125"/>
    </source>
</evidence>
<dbReference type="InterPro" id="IPR003660">
    <property type="entry name" value="HAMP_dom"/>
</dbReference>
<dbReference type="PANTHER" id="PTHR43280:SF2">
    <property type="entry name" value="HTH-TYPE TRANSCRIPTIONAL REGULATOR EXSA"/>
    <property type="match status" value="1"/>
</dbReference>
<dbReference type="PRINTS" id="PR00032">
    <property type="entry name" value="HTHARAC"/>
</dbReference>
<evidence type="ECO:0000259" key="7">
    <source>
        <dbReference type="PROSITE" id="PS50885"/>
    </source>
</evidence>
<evidence type="ECO:0000256" key="4">
    <source>
        <dbReference type="SAM" id="Coils"/>
    </source>
</evidence>
<evidence type="ECO:0000256" key="3">
    <source>
        <dbReference type="ARBA" id="ARBA00023163"/>
    </source>
</evidence>
<dbReference type="InterPro" id="IPR020449">
    <property type="entry name" value="Tscrpt_reg_AraC-type_HTH"/>
</dbReference>
<keyword evidence="2" id="KW-0238">DNA-binding</keyword>
<organism evidence="8 9">
    <name type="scientific">Kineothrix sedimenti</name>
    <dbReference type="NCBI Taxonomy" id="3123317"/>
    <lineage>
        <taxon>Bacteria</taxon>
        <taxon>Bacillati</taxon>
        <taxon>Bacillota</taxon>
        <taxon>Clostridia</taxon>
        <taxon>Lachnospirales</taxon>
        <taxon>Lachnospiraceae</taxon>
        <taxon>Kineothrix</taxon>
    </lineage>
</organism>
<feature type="transmembrane region" description="Helical" evidence="5">
    <location>
        <begin position="288"/>
        <end position="309"/>
    </location>
</feature>
<dbReference type="PANTHER" id="PTHR43280">
    <property type="entry name" value="ARAC-FAMILY TRANSCRIPTIONAL REGULATOR"/>
    <property type="match status" value="1"/>
</dbReference>
<keyword evidence="5" id="KW-1133">Transmembrane helix</keyword>
<dbReference type="CDD" id="cd06225">
    <property type="entry name" value="HAMP"/>
    <property type="match status" value="1"/>
</dbReference>
<dbReference type="SUPFAM" id="SSF46689">
    <property type="entry name" value="Homeodomain-like"/>
    <property type="match status" value="2"/>
</dbReference>
<dbReference type="PROSITE" id="PS00041">
    <property type="entry name" value="HTH_ARAC_FAMILY_1"/>
    <property type="match status" value="1"/>
</dbReference>
<dbReference type="Proteomes" id="UP001451571">
    <property type="component" value="Chromosome"/>
</dbReference>
<dbReference type="InterPro" id="IPR009057">
    <property type="entry name" value="Homeodomain-like_sf"/>
</dbReference>
<dbReference type="SUPFAM" id="SSF158472">
    <property type="entry name" value="HAMP domain-like"/>
    <property type="match status" value="1"/>
</dbReference>
<dbReference type="RefSeq" id="WP_342759863.1">
    <property type="nucleotide sequence ID" value="NZ_CP146256.1"/>
</dbReference>
<accession>A0ABZ3F3A6</accession>
<evidence type="ECO:0000313" key="8">
    <source>
        <dbReference type="EMBL" id="XAH76290.1"/>
    </source>
</evidence>
<keyword evidence="5" id="KW-0472">Membrane</keyword>
<dbReference type="SMART" id="SM00342">
    <property type="entry name" value="HTH_ARAC"/>
    <property type="match status" value="1"/>
</dbReference>
<evidence type="ECO:0000256" key="1">
    <source>
        <dbReference type="ARBA" id="ARBA00023015"/>
    </source>
</evidence>
<dbReference type="InterPro" id="IPR018060">
    <property type="entry name" value="HTH_AraC"/>
</dbReference>
<feature type="domain" description="HAMP" evidence="7">
    <location>
        <begin position="315"/>
        <end position="367"/>
    </location>
</feature>
<feature type="transmembrane region" description="Helical" evidence="5">
    <location>
        <begin position="20"/>
        <end position="39"/>
    </location>
</feature>
<dbReference type="PROSITE" id="PS01124">
    <property type="entry name" value="HTH_ARAC_FAMILY_2"/>
    <property type="match status" value="1"/>
</dbReference>
<feature type="coiled-coil region" evidence="4">
    <location>
        <begin position="352"/>
        <end position="379"/>
    </location>
</feature>
<keyword evidence="1" id="KW-0805">Transcription regulation</keyword>
<gene>
    <name evidence="8" type="ORF">V6984_11185</name>
</gene>
<proteinExistence type="predicted"/>
<feature type="domain" description="HTH araC/xylS-type" evidence="6">
    <location>
        <begin position="653"/>
        <end position="752"/>
    </location>
</feature>
<keyword evidence="3" id="KW-0804">Transcription</keyword>
<dbReference type="InterPro" id="IPR018062">
    <property type="entry name" value="HTH_AraC-typ_CS"/>
</dbReference>
<dbReference type="SMART" id="SM00304">
    <property type="entry name" value="HAMP"/>
    <property type="match status" value="1"/>
</dbReference>
<name>A0ABZ3F3A6_9FIRM</name>
<keyword evidence="9" id="KW-1185">Reference proteome</keyword>
<dbReference type="PROSITE" id="PS50885">
    <property type="entry name" value="HAMP"/>
    <property type="match status" value="1"/>
</dbReference>
<protein>
    <submittedName>
        <fullName evidence="8">Helix-turn-helix domain-containing protein</fullName>
    </submittedName>
</protein>
<keyword evidence="5" id="KW-0812">Transmembrane</keyword>